<evidence type="ECO:0000256" key="4">
    <source>
        <dbReference type="ARBA" id="ARBA00022840"/>
    </source>
</evidence>
<dbReference type="Gene3D" id="2.70.150.10">
    <property type="entry name" value="Calcium-transporting ATPase, cytoplasmic transduction domain A"/>
    <property type="match status" value="1"/>
</dbReference>
<dbReference type="SFLD" id="SFLDS00003">
    <property type="entry name" value="Haloacid_Dehalogenase"/>
    <property type="match status" value="1"/>
</dbReference>
<dbReference type="GO" id="GO:0015662">
    <property type="term" value="F:P-type ion transporter activity"/>
    <property type="evidence" value="ECO:0007669"/>
    <property type="project" value="UniProtKB-ARBA"/>
</dbReference>
<evidence type="ECO:0000256" key="8">
    <source>
        <dbReference type="SAM" id="Phobius"/>
    </source>
</evidence>
<keyword evidence="11" id="KW-1185">Reference proteome</keyword>
<dbReference type="SUPFAM" id="SSF81665">
    <property type="entry name" value="Calcium ATPase, transmembrane domain M"/>
    <property type="match status" value="1"/>
</dbReference>
<keyword evidence="7 8" id="KW-0472">Membrane</keyword>
<feature type="transmembrane region" description="Helical" evidence="8">
    <location>
        <begin position="234"/>
        <end position="255"/>
    </location>
</feature>
<dbReference type="SUPFAM" id="SSF81660">
    <property type="entry name" value="Metal cation-transporting ATPase, ATP-binding domain N"/>
    <property type="match status" value="1"/>
</dbReference>
<dbReference type="InterPro" id="IPR018303">
    <property type="entry name" value="ATPase_P-typ_P_site"/>
</dbReference>
<feature type="transmembrane region" description="Helical" evidence="8">
    <location>
        <begin position="72"/>
        <end position="88"/>
    </location>
</feature>
<evidence type="ECO:0000256" key="2">
    <source>
        <dbReference type="ARBA" id="ARBA00022692"/>
    </source>
</evidence>
<dbReference type="SMART" id="SM00831">
    <property type="entry name" value="Cation_ATPase_N"/>
    <property type="match status" value="1"/>
</dbReference>
<gene>
    <name evidence="10" type="ORF">EDC63_101373</name>
</gene>
<comment type="subcellular location">
    <subcellularLocation>
        <location evidence="1">Membrane</location>
        <topology evidence="1">Multi-pass membrane protein</topology>
    </subcellularLocation>
</comment>
<dbReference type="GO" id="GO:0016020">
    <property type="term" value="C:membrane"/>
    <property type="evidence" value="ECO:0007669"/>
    <property type="project" value="UniProtKB-SubCell"/>
</dbReference>
<dbReference type="SUPFAM" id="SSF56784">
    <property type="entry name" value="HAD-like"/>
    <property type="match status" value="1"/>
</dbReference>
<dbReference type="RefSeq" id="WP_124947656.1">
    <property type="nucleotide sequence ID" value="NZ_BHVT01000073.1"/>
</dbReference>
<feature type="transmembrane region" description="Helical" evidence="8">
    <location>
        <begin position="267"/>
        <end position="292"/>
    </location>
</feature>
<dbReference type="PRINTS" id="PR00119">
    <property type="entry name" value="CATATPASE"/>
</dbReference>
<dbReference type="NCBIfam" id="TIGR01494">
    <property type="entry name" value="ATPase_P-type"/>
    <property type="match status" value="2"/>
</dbReference>
<dbReference type="GO" id="GO:0005524">
    <property type="term" value="F:ATP binding"/>
    <property type="evidence" value="ECO:0007669"/>
    <property type="project" value="UniProtKB-KW"/>
</dbReference>
<feature type="domain" description="Cation-transporting P-type ATPase N-terminal" evidence="9">
    <location>
        <begin position="7"/>
        <end position="68"/>
    </location>
</feature>
<keyword evidence="3" id="KW-0547">Nucleotide-binding</keyword>
<dbReference type="Pfam" id="PF00122">
    <property type="entry name" value="E1-E2_ATPase"/>
    <property type="match status" value="1"/>
</dbReference>
<evidence type="ECO:0000256" key="6">
    <source>
        <dbReference type="ARBA" id="ARBA00022989"/>
    </source>
</evidence>
<dbReference type="AlphaFoldDB" id="A0A4R3YEB5"/>
<evidence type="ECO:0000259" key="9">
    <source>
        <dbReference type="SMART" id="SM00831"/>
    </source>
</evidence>
<dbReference type="Gene3D" id="3.40.50.1000">
    <property type="entry name" value="HAD superfamily/HAD-like"/>
    <property type="match status" value="2"/>
</dbReference>
<proteinExistence type="predicted"/>
<dbReference type="SFLD" id="SFLDG00002">
    <property type="entry name" value="C1.7:_P-type_atpase_like"/>
    <property type="match status" value="1"/>
</dbReference>
<dbReference type="InterPro" id="IPR044492">
    <property type="entry name" value="P_typ_ATPase_HD_dom"/>
</dbReference>
<keyword evidence="5" id="KW-1278">Translocase</keyword>
<feature type="transmembrane region" description="Helical" evidence="8">
    <location>
        <begin position="815"/>
        <end position="840"/>
    </location>
</feature>
<evidence type="ECO:0000256" key="1">
    <source>
        <dbReference type="ARBA" id="ARBA00004141"/>
    </source>
</evidence>
<protein>
    <submittedName>
        <fullName evidence="10">Ca2+-transporting ATPase</fullName>
    </submittedName>
</protein>
<dbReference type="Gene3D" id="3.40.1110.10">
    <property type="entry name" value="Calcium-transporting ATPase, cytoplasmic domain N"/>
    <property type="match status" value="2"/>
</dbReference>
<dbReference type="InterPro" id="IPR008250">
    <property type="entry name" value="ATPase_P-typ_transduc_dom_A_sf"/>
</dbReference>
<evidence type="ECO:0000313" key="10">
    <source>
        <dbReference type="EMBL" id="TCV90400.1"/>
    </source>
</evidence>
<dbReference type="InterPro" id="IPR023299">
    <property type="entry name" value="ATPase_P-typ_cyto_dom_N"/>
</dbReference>
<dbReference type="PROSITE" id="PS00154">
    <property type="entry name" value="ATPASE_E1_E2"/>
    <property type="match status" value="1"/>
</dbReference>
<feature type="transmembrane region" description="Helical" evidence="8">
    <location>
        <begin position="47"/>
        <end position="66"/>
    </location>
</feature>
<evidence type="ECO:0000256" key="5">
    <source>
        <dbReference type="ARBA" id="ARBA00022967"/>
    </source>
</evidence>
<dbReference type="Proteomes" id="UP000295367">
    <property type="component" value="Unassembled WGS sequence"/>
</dbReference>
<dbReference type="PRINTS" id="PR00120">
    <property type="entry name" value="HATPASE"/>
</dbReference>
<dbReference type="InterPro" id="IPR059000">
    <property type="entry name" value="ATPase_P-type_domA"/>
</dbReference>
<dbReference type="Pfam" id="PF00702">
    <property type="entry name" value="Hydrolase"/>
    <property type="match status" value="1"/>
</dbReference>
<dbReference type="InterPro" id="IPR001757">
    <property type="entry name" value="P_typ_ATPase"/>
</dbReference>
<keyword evidence="4" id="KW-0067">ATP-binding</keyword>
<evidence type="ECO:0000256" key="7">
    <source>
        <dbReference type="ARBA" id="ARBA00023136"/>
    </source>
</evidence>
<accession>A0A4R3YEB5</accession>
<dbReference type="GO" id="GO:0016887">
    <property type="term" value="F:ATP hydrolysis activity"/>
    <property type="evidence" value="ECO:0007669"/>
    <property type="project" value="InterPro"/>
</dbReference>
<keyword evidence="6 8" id="KW-1133">Transmembrane helix</keyword>
<dbReference type="EMBL" id="SMCO01000001">
    <property type="protein sequence ID" value="TCV90400.1"/>
    <property type="molecule type" value="Genomic_DNA"/>
</dbReference>
<dbReference type="InterPro" id="IPR036412">
    <property type="entry name" value="HAD-like_sf"/>
</dbReference>
<dbReference type="InterPro" id="IPR023298">
    <property type="entry name" value="ATPase_P-typ_TM_dom_sf"/>
</dbReference>
<reference evidence="10 11" key="1">
    <citation type="submission" date="2019-03" db="EMBL/GenBank/DDBJ databases">
        <title>Genomic Encyclopedia of Type Strains, Phase IV (KMG-IV): sequencing the most valuable type-strain genomes for metagenomic binning, comparative biology and taxonomic classification.</title>
        <authorList>
            <person name="Goeker M."/>
        </authorList>
    </citation>
    <scope>NUCLEOTIDE SEQUENCE [LARGE SCALE GENOMIC DNA]</scope>
    <source>
        <strain evidence="10 11">DSM 100309</strain>
    </source>
</reference>
<dbReference type="InterPro" id="IPR023214">
    <property type="entry name" value="HAD_sf"/>
</dbReference>
<dbReference type="Gene3D" id="1.20.1110.10">
    <property type="entry name" value="Calcium-transporting ATPase, transmembrane domain"/>
    <property type="match status" value="2"/>
</dbReference>
<dbReference type="SUPFAM" id="SSF81653">
    <property type="entry name" value="Calcium ATPase, transduction domain A"/>
    <property type="match status" value="1"/>
</dbReference>
<keyword evidence="2 8" id="KW-0812">Transmembrane</keyword>
<comment type="caution">
    <text evidence="10">The sequence shown here is derived from an EMBL/GenBank/DDBJ whole genome shotgun (WGS) entry which is preliminary data.</text>
</comment>
<feature type="transmembrane region" description="Helical" evidence="8">
    <location>
        <begin position="650"/>
        <end position="670"/>
    </location>
</feature>
<dbReference type="InterPro" id="IPR004014">
    <property type="entry name" value="ATPase_P-typ_cation-transptr_N"/>
</dbReference>
<dbReference type="Pfam" id="PF00690">
    <property type="entry name" value="Cation_ATPase_N"/>
    <property type="match status" value="1"/>
</dbReference>
<name>A0A4R3YEB5_9PROT</name>
<dbReference type="SFLD" id="SFLDF00027">
    <property type="entry name" value="p-type_atpase"/>
    <property type="match status" value="1"/>
</dbReference>
<dbReference type="Pfam" id="PF00689">
    <property type="entry name" value="Cation_ATPase_C"/>
    <property type="match status" value="1"/>
</dbReference>
<evidence type="ECO:0000313" key="11">
    <source>
        <dbReference type="Proteomes" id="UP000295367"/>
    </source>
</evidence>
<sequence>MKTVPLNETKQLLGLTQVEVSVRLKADGFNELPSTKVRSVLSIAFDVVREPMFLLLVAAGLIYLVLGDLREALMLLMFVFIVMGITIYQERKTERVLEALRDLTSPRALVIRDGEKKRIPGREVVQDDILLLAEGDRVPADAVLFSCNDLQADESLLTGESVTVRKAKWDGVLKLVRPGGDDLPFVYSGTMLVQGQGIAKVLATGVHSEIGKIGKALQSHEPEKTPLQHQAGRLVRNLALIGTALSLLVVALYVINRGEWLNGLLAGITLAMSILPEEFTVVITVFLALGAWRISRQNVLPRRVPAVETLGSATVLCVDKTGTLTQNQMAVSKLYAGQDSYAIDYEDKNQELPESFHELVEFSILASEVEPFDPMEKAFHRLGTHYLANTEHLHQSWSIVHEYSLAPDLLAMSHVWVATDRDEFVVAAKGAPESIADLCHMNESQLKIISAQANAMASEGLRVLAMAKATCQGEPWPQIQHDFDFVFLGLIGLADPIRPNVPEAIKECQSAGIRVVMITGDFAGTASAIAQQARLCANCEIMTGEELDNLDDTALQKRIRSASIFARIVPEQKLRLVNAFKANGEVVAMTGDGVNDAPALKAAHIGIAMGGRGTDVAREAASLVLLDDDFSSIVHAIRLGRRIFDNLEKAMSYILAAHLPIAGLTLVPLMLGWPLILSPMHIVFLEMVINPACSIVLEAESEENNVMSRPPRHPDQPLFGGWTLALSIMQGVSVLMIVLAVYGIALHRGQGEAEARTLAFATLVIANLNLILTNRSRSRSILSMFSQPNSALWWVLAGTIVFLGLILYVPALMDIFHFATLHADDMLLCTSAGFASVLWFEAMKLWNGRKQQF</sequence>
<feature type="transmembrane region" description="Helical" evidence="8">
    <location>
        <begin position="718"/>
        <end position="743"/>
    </location>
</feature>
<organism evidence="10 11">
    <name type="scientific">Sulfurirhabdus autotrophica</name>
    <dbReference type="NCBI Taxonomy" id="1706046"/>
    <lineage>
        <taxon>Bacteria</taxon>
        <taxon>Pseudomonadati</taxon>
        <taxon>Pseudomonadota</taxon>
        <taxon>Betaproteobacteria</taxon>
        <taxon>Nitrosomonadales</taxon>
        <taxon>Sulfuricellaceae</taxon>
        <taxon>Sulfurirhabdus</taxon>
    </lineage>
</organism>
<dbReference type="InterPro" id="IPR006068">
    <property type="entry name" value="ATPase_P-typ_cation-transptr_C"/>
</dbReference>
<dbReference type="PANTHER" id="PTHR42861">
    <property type="entry name" value="CALCIUM-TRANSPORTING ATPASE"/>
    <property type="match status" value="1"/>
</dbReference>
<feature type="transmembrane region" description="Helical" evidence="8">
    <location>
        <begin position="792"/>
        <end position="809"/>
    </location>
</feature>
<evidence type="ECO:0000256" key="3">
    <source>
        <dbReference type="ARBA" id="ARBA00022741"/>
    </source>
</evidence>
<dbReference type="OrthoDB" id="8552577at2"/>